<dbReference type="RefSeq" id="WP_319077119.1">
    <property type="nucleotide sequence ID" value="NZ_JAWWMZ010000025.1"/>
</dbReference>
<dbReference type="SUPFAM" id="SSF52540">
    <property type="entry name" value="P-loop containing nucleoside triphosphate hydrolases"/>
    <property type="match status" value="1"/>
</dbReference>
<gene>
    <name evidence="2" type="ORF">SGN30_32200</name>
</gene>
<dbReference type="PANTHER" id="PTHR30050:SF4">
    <property type="entry name" value="ATP-BINDING PROTEIN RV3427C IN INSERTION SEQUENCE-RELATED"/>
    <property type="match status" value="1"/>
</dbReference>
<keyword evidence="2" id="KW-0547">Nucleotide-binding</keyword>
<evidence type="ECO:0000313" key="3">
    <source>
        <dbReference type="Proteomes" id="UP001287445"/>
    </source>
</evidence>
<dbReference type="InterPro" id="IPR027417">
    <property type="entry name" value="P-loop_NTPase"/>
</dbReference>
<organism evidence="2 3">
    <name type="scientific">Delftia acidovorans</name>
    <name type="common">Pseudomonas acidovorans</name>
    <name type="synonym">Comamonas acidovorans</name>
    <dbReference type="NCBI Taxonomy" id="80866"/>
    <lineage>
        <taxon>Bacteria</taxon>
        <taxon>Pseudomonadati</taxon>
        <taxon>Pseudomonadota</taxon>
        <taxon>Betaproteobacteria</taxon>
        <taxon>Burkholderiales</taxon>
        <taxon>Comamonadaceae</taxon>
        <taxon>Delftia</taxon>
    </lineage>
</organism>
<comment type="caution">
    <text evidence="2">The sequence shown here is derived from an EMBL/GenBank/DDBJ whole genome shotgun (WGS) entry which is preliminary data.</text>
</comment>
<dbReference type="InterPro" id="IPR002611">
    <property type="entry name" value="IstB_ATP-bd"/>
</dbReference>
<feature type="domain" description="AAA+ ATPase" evidence="1">
    <location>
        <begin position="113"/>
        <end position="241"/>
    </location>
</feature>
<dbReference type="GO" id="GO:0005524">
    <property type="term" value="F:ATP binding"/>
    <property type="evidence" value="ECO:0007669"/>
    <property type="project" value="UniProtKB-KW"/>
</dbReference>
<dbReference type="Pfam" id="PF01695">
    <property type="entry name" value="IstB_IS21"/>
    <property type="match status" value="1"/>
</dbReference>
<dbReference type="PANTHER" id="PTHR30050">
    <property type="entry name" value="CHROMOSOMAL REPLICATION INITIATOR PROTEIN DNAA"/>
    <property type="match status" value="1"/>
</dbReference>
<dbReference type="SMART" id="SM00382">
    <property type="entry name" value="AAA"/>
    <property type="match status" value="1"/>
</dbReference>
<dbReference type="InterPro" id="IPR028350">
    <property type="entry name" value="DNAC/IstB-like"/>
</dbReference>
<dbReference type="Gene3D" id="3.40.50.300">
    <property type="entry name" value="P-loop containing nucleotide triphosphate hydrolases"/>
    <property type="match status" value="1"/>
</dbReference>
<accession>A0AAJ2R8S7</accession>
<name>A0AAJ2R8S7_DELAC</name>
<dbReference type="GO" id="GO:0006260">
    <property type="term" value="P:DNA replication"/>
    <property type="evidence" value="ECO:0007669"/>
    <property type="project" value="TreeGrafter"/>
</dbReference>
<evidence type="ECO:0000259" key="1">
    <source>
        <dbReference type="SMART" id="SM00382"/>
    </source>
</evidence>
<dbReference type="Proteomes" id="UP001287445">
    <property type="component" value="Unassembled WGS sequence"/>
</dbReference>
<keyword evidence="2" id="KW-0067">ATP-binding</keyword>
<sequence>MDLLASRIHRPPLTRESTCPTHGLYLSSCHLGDIWTKCNLCAEEAKAKELAQAKDEQKRQAREEWEKRLGTAAIPQRFQSCRLRTYIAETPEQQAALQFAKDYAASFDDVQRKGSGAIFVGNVGTGKTHLAIGIGLQVMHTHGASALFTTVARAVRRIKDTWSKRSGESEGEAIAAMVFPDLLILDEVGVQFGSDFEKNLLFDVLNERYERRKPTLFLSNLPIADVAAYLGERVMDRLREDGGDVLPFQWESYRGRGA</sequence>
<evidence type="ECO:0000313" key="2">
    <source>
        <dbReference type="EMBL" id="MDX4958108.1"/>
    </source>
</evidence>
<dbReference type="AlphaFoldDB" id="A0AAJ2R8S7"/>
<protein>
    <submittedName>
        <fullName evidence="2">ATP-binding protein</fullName>
    </submittedName>
</protein>
<dbReference type="InterPro" id="IPR003593">
    <property type="entry name" value="AAA+_ATPase"/>
</dbReference>
<reference evidence="2" key="1">
    <citation type="submission" date="2023-11" db="EMBL/GenBank/DDBJ databases">
        <title>Identification and selenium tolerance of Delftia acidovorans R3-25.</title>
        <authorList>
            <person name="Zhang S."/>
            <person name="Liu Y."/>
            <person name="Guo Y."/>
        </authorList>
    </citation>
    <scope>NUCLEOTIDE SEQUENCE</scope>
    <source>
        <strain evidence="2">R3-25</strain>
    </source>
</reference>
<dbReference type="PIRSF" id="PIRSF003073">
    <property type="entry name" value="DNAC_TnpB_IstB"/>
    <property type="match status" value="1"/>
</dbReference>
<proteinExistence type="predicted"/>
<dbReference type="EMBL" id="JAWWMZ010000025">
    <property type="protein sequence ID" value="MDX4958108.1"/>
    <property type="molecule type" value="Genomic_DNA"/>
</dbReference>